<evidence type="ECO:0000256" key="7">
    <source>
        <dbReference type="PROSITE-ProRule" id="PRU01360"/>
    </source>
</evidence>
<keyword evidence="3 7" id="KW-1134">Transmembrane beta strand</keyword>
<organism evidence="10 11">
    <name type="scientific">Spirosoma endophyticum</name>
    <dbReference type="NCBI Taxonomy" id="662367"/>
    <lineage>
        <taxon>Bacteria</taxon>
        <taxon>Pseudomonadati</taxon>
        <taxon>Bacteroidota</taxon>
        <taxon>Cytophagia</taxon>
        <taxon>Cytophagales</taxon>
        <taxon>Cytophagaceae</taxon>
        <taxon>Spirosoma</taxon>
    </lineage>
</organism>
<evidence type="ECO:0000256" key="5">
    <source>
        <dbReference type="ARBA" id="ARBA00023136"/>
    </source>
</evidence>
<feature type="domain" description="TonB-dependent receptor plug" evidence="9">
    <location>
        <begin position="253"/>
        <end position="360"/>
    </location>
</feature>
<dbReference type="InterPro" id="IPR012910">
    <property type="entry name" value="Plug_dom"/>
</dbReference>
<dbReference type="GO" id="GO:0009279">
    <property type="term" value="C:cell outer membrane"/>
    <property type="evidence" value="ECO:0007669"/>
    <property type="project" value="UniProtKB-SubCell"/>
</dbReference>
<dbReference type="InterPro" id="IPR039426">
    <property type="entry name" value="TonB-dep_rcpt-like"/>
</dbReference>
<evidence type="ECO:0000259" key="9">
    <source>
        <dbReference type="Pfam" id="PF07715"/>
    </source>
</evidence>
<reference evidence="10 11" key="1">
    <citation type="submission" date="2016-10" db="EMBL/GenBank/DDBJ databases">
        <authorList>
            <person name="de Groot N.N."/>
        </authorList>
    </citation>
    <scope>NUCLEOTIDE SEQUENCE [LARGE SCALE GENOMIC DNA]</scope>
    <source>
        <strain evidence="10 11">DSM 26130</strain>
    </source>
</reference>
<dbReference type="InterPro" id="IPR037066">
    <property type="entry name" value="Plug_dom_sf"/>
</dbReference>
<protein>
    <submittedName>
        <fullName evidence="10">TonB-linked outer membrane protein, SusC/RagA family</fullName>
    </submittedName>
</protein>
<comment type="subcellular location">
    <subcellularLocation>
        <location evidence="1 7">Cell outer membrane</location>
        <topology evidence="1 7">Multi-pass membrane protein</topology>
    </subcellularLocation>
</comment>
<keyword evidence="6 7" id="KW-0998">Cell outer membrane</keyword>
<accession>A0A1I2CSA2</accession>
<evidence type="ECO:0000256" key="6">
    <source>
        <dbReference type="ARBA" id="ARBA00023237"/>
    </source>
</evidence>
<feature type="region of interest" description="Disordered" evidence="8">
    <location>
        <begin position="118"/>
        <end position="139"/>
    </location>
</feature>
<keyword evidence="4 7" id="KW-0812">Transmembrane</keyword>
<dbReference type="InterPro" id="IPR023996">
    <property type="entry name" value="TonB-dep_OMP_SusC/RagA"/>
</dbReference>
<sequence length="1162" mass="125953">MKKLIRMLLLLGVVLGGVRPGFSQLLASAHQIQQKEGPVKTSPQKLKDVLKKLQDHYAIDILFFDRNVDGLVVAGDVINYKVNIEQNLTAVLKPLGLRYRKVKNGGYVVVSKESAERTEASNNLSPVGSLTSPDRFDNEVDSRPASMNLPAKLPTEKLAPVDIPVQGTVTDDKGEGLPGVSIVIKGSQKGTTSDAEGKYKIDVPNVSAILIFSYVGYLPQEATVGTRTTVDVTLKADDKTLDEIVVVGYGTVKKKDLTGSVGVISSKEVKDLGVTRIEQGLAGRVAGVQVKAVSGEPGAAPQIRVRGIGSISAGAGPLYVVDGFPTDNIQTLNPNDIETLDILKDASATAIYGSRGSNGVVIINTKRGKSGKANITLDTYYGWQSVSKVPIMKNSIEQANFFYDGMRNRNLDAGNNVSGNPTTWTFPVPAIIMDVREGRNTTDENSLDKVLITAPQRQIQLAATGGTENVRYAVSGEYFNQDGIIVNSGFKRYSLRTNIDAQLSKRLSVKLSLNPSYTDQRSLPSTGVSGGTAATLGIVASALQVHNFRPLLDANGNYFNYAGLADMADIYNPLAVARETITSQKGFRFLGNINAEYQILPDLKFNVQLGGSLLNGKGMYFVPQRVYFANALALGTDNASMITNWLTEYTLNYTKTIGKHSLSALAGYTVQKEHGESNLLSSNKFPNNLVPTLSAVGGLITNGTSSVYEWSLLSYLARVNYNYNSKYYLTTSIRTDGSSRFGTENKYGIFPSVALAWRISDENFLKNTRAISELKLRTSYGETGNNNIGNYDQYGTIAYENYGMGGTVASAIAPGRIGNPSLTWEKQTSVNVGVDASFFNSRVNVSVDHFQSRNTDLLLNVNIPNNTGFSTALQNIGEVKNTGWEFVLSTVNVDKKIRWSTDFNLSSYRNKVVKLGPQGDPIYSGNNVTMIGQPIGMFYGFLVNGIFKNQADLDKGPLYNPTGSDRSRVGDVRFVDINGDGVINNADKTIMGSPYPDFFYGMTNRITYKNLSLSVSVQGSKGNLIYNTSRGGGNSGRARVRGYAFSNNYWKSEQDPGDGVTPRPNDSPTGGVRLPSQLFLDTGTYLRINNITLAYVVPSAITQKLGLGSLRVYVNSNNPFLFTKNTAFNPDVSTTDNPLTPGVEANDYPLPKSLMIGLNVGF</sequence>
<dbReference type="InterPro" id="IPR023997">
    <property type="entry name" value="TonB-dep_OMP_SusC/RagA_CS"/>
</dbReference>
<proteinExistence type="inferred from homology"/>
<name>A0A1I2CSA2_9BACT</name>
<evidence type="ECO:0000256" key="4">
    <source>
        <dbReference type="ARBA" id="ARBA00022692"/>
    </source>
</evidence>
<dbReference type="NCBIfam" id="TIGR04057">
    <property type="entry name" value="SusC_RagA_signa"/>
    <property type="match status" value="1"/>
</dbReference>
<dbReference type="Gene3D" id="2.40.170.20">
    <property type="entry name" value="TonB-dependent receptor, beta-barrel domain"/>
    <property type="match status" value="1"/>
</dbReference>
<evidence type="ECO:0000313" key="11">
    <source>
        <dbReference type="Proteomes" id="UP000198598"/>
    </source>
</evidence>
<dbReference type="AlphaFoldDB" id="A0A1I2CSA2"/>
<dbReference type="OrthoDB" id="9768177at2"/>
<dbReference type="RefSeq" id="WP_093832482.1">
    <property type="nucleotide sequence ID" value="NZ_FOLQ01000018.1"/>
</dbReference>
<dbReference type="PROSITE" id="PS52016">
    <property type="entry name" value="TONB_DEPENDENT_REC_3"/>
    <property type="match status" value="1"/>
</dbReference>
<dbReference type="FunFam" id="2.170.130.10:FF:000008">
    <property type="entry name" value="SusC/RagA family TonB-linked outer membrane protein"/>
    <property type="match status" value="1"/>
</dbReference>
<dbReference type="InterPro" id="IPR036942">
    <property type="entry name" value="Beta-barrel_TonB_sf"/>
</dbReference>
<evidence type="ECO:0000313" key="10">
    <source>
        <dbReference type="EMBL" id="SFE70663.1"/>
    </source>
</evidence>
<dbReference type="Pfam" id="PF13715">
    <property type="entry name" value="CarbopepD_reg_2"/>
    <property type="match status" value="1"/>
</dbReference>
<feature type="compositionally biased region" description="Polar residues" evidence="8">
    <location>
        <begin position="120"/>
        <end position="132"/>
    </location>
</feature>
<dbReference type="Gene3D" id="2.170.130.10">
    <property type="entry name" value="TonB-dependent receptor, plug domain"/>
    <property type="match status" value="1"/>
</dbReference>
<feature type="region of interest" description="Disordered" evidence="8">
    <location>
        <begin position="1050"/>
        <end position="1073"/>
    </location>
</feature>
<keyword evidence="11" id="KW-1185">Reference proteome</keyword>
<dbReference type="Gene3D" id="2.60.40.1120">
    <property type="entry name" value="Carboxypeptidase-like, regulatory domain"/>
    <property type="match status" value="1"/>
</dbReference>
<dbReference type="Pfam" id="PF07715">
    <property type="entry name" value="Plug"/>
    <property type="match status" value="1"/>
</dbReference>
<dbReference type="STRING" id="662367.SAMN05216167_11825"/>
<dbReference type="SUPFAM" id="SSF56935">
    <property type="entry name" value="Porins"/>
    <property type="match status" value="1"/>
</dbReference>
<gene>
    <name evidence="10" type="ORF">SAMN05216167_11825</name>
</gene>
<comment type="similarity">
    <text evidence="7">Belongs to the TonB-dependent receptor family.</text>
</comment>
<evidence type="ECO:0000256" key="3">
    <source>
        <dbReference type="ARBA" id="ARBA00022452"/>
    </source>
</evidence>
<dbReference type="EMBL" id="FOLQ01000018">
    <property type="protein sequence ID" value="SFE70663.1"/>
    <property type="molecule type" value="Genomic_DNA"/>
</dbReference>
<dbReference type="Proteomes" id="UP000198598">
    <property type="component" value="Unassembled WGS sequence"/>
</dbReference>
<keyword evidence="5 7" id="KW-0472">Membrane</keyword>
<dbReference type="SUPFAM" id="SSF49464">
    <property type="entry name" value="Carboxypeptidase regulatory domain-like"/>
    <property type="match status" value="1"/>
</dbReference>
<keyword evidence="2 7" id="KW-0813">Transport</keyword>
<dbReference type="InterPro" id="IPR008969">
    <property type="entry name" value="CarboxyPept-like_regulatory"/>
</dbReference>
<evidence type="ECO:0000256" key="8">
    <source>
        <dbReference type="SAM" id="MobiDB-lite"/>
    </source>
</evidence>
<evidence type="ECO:0000256" key="1">
    <source>
        <dbReference type="ARBA" id="ARBA00004571"/>
    </source>
</evidence>
<dbReference type="NCBIfam" id="TIGR04056">
    <property type="entry name" value="OMP_RagA_SusC"/>
    <property type="match status" value="1"/>
</dbReference>
<evidence type="ECO:0000256" key="2">
    <source>
        <dbReference type="ARBA" id="ARBA00022448"/>
    </source>
</evidence>